<gene>
    <name evidence="3" type="ORF">AYI68_g2562</name>
</gene>
<dbReference type="OrthoDB" id="5863171at2759"/>
<dbReference type="GO" id="GO:0005739">
    <property type="term" value="C:mitochondrion"/>
    <property type="evidence" value="ECO:0007669"/>
    <property type="project" value="TreeGrafter"/>
</dbReference>
<name>A0A1R0H2C8_9FUNG</name>
<evidence type="ECO:0000313" key="4">
    <source>
        <dbReference type="Proteomes" id="UP000187455"/>
    </source>
</evidence>
<dbReference type="GO" id="GO:0047369">
    <property type="term" value="F:succinate-hydroxymethylglutarate CoA-transferase activity"/>
    <property type="evidence" value="ECO:0007669"/>
    <property type="project" value="TreeGrafter"/>
</dbReference>
<dbReference type="EMBL" id="LSSL01000969">
    <property type="protein sequence ID" value="OLY83299.1"/>
    <property type="molecule type" value="Genomic_DNA"/>
</dbReference>
<sequence length="465" mass="50798">MFTVHINRSFKSRRVFGLTTYINARLYSSAPGTIPTKGPLDGIRVLDLSRVLAGPYCSMLLGDLGAEIIKIEHPERGDDTRSWGPPFAPYNPNVKYTPNPKNKLHTQEFPGESAYFLSVNRNKKSVAVNIKDLKGQQIVKELAAICDVLIENYVPGKLAEFGLDFDTINKVNDKIIYASITVCFASGIGYGGTGPYAKKPGYDVMIEAEGGLMNITGEKTGNPVKVGVAITDVVTGLYAHGAIMASLINRMKTNKGQHLDINLLGSQLSALVNIGSNYLIGNQEASRWGSEHASIAPYRVYNTQTGPICIGGGNNSQFKSLATSLDLTEILENYPDYSTNELRVKNRVMLDNIIQTKLNSMSREMVLSALDNKGVPIAPINNMEETFNHPQVVARHLVANVLHPFVGNIKIVQPAVSYSQSPASIYSPPPMLGQHTQSTLMNVLNYSKPKIDELCSLGVISTFDY</sequence>
<evidence type="ECO:0000313" key="3">
    <source>
        <dbReference type="EMBL" id="OLY83299.1"/>
    </source>
</evidence>
<dbReference type="InterPro" id="IPR050483">
    <property type="entry name" value="CoA-transferase_III_domain"/>
</dbReference>
<dbReference type="Gene3D" id="3.40.50.10540">
    <property type="entry name" value="Crotonobetainyl-coa:carnitine coa-transferase, domain 1"/>
    <property type="match status" value="2"/>
</dbReference>
<evidence type="ECO:0000256" key="2">
    <source>
        <dbReference type="ARBA" id="ARBA00022679"/>
    </source>
</evidence>
<dbReference type="PANTHER" id="PTHR48207">
    <property type="entry name" value="SUCCINATE--HYDROXYMETHYLGLUTARATE COA-TRANSFERASE"/>
    <property type="match status" value="1"/>
</dbReference>
<dbReference type="STRING" id="133383.A0A1R0H2C8"/>
<accession>A0A1R0H2C8</accession>
<proteinExistence type="inferred from homology"/>
<protein>
    <submittedName>
        <fullName evidence="3">Succinate-hydroxymethylglutarate CoA-transferase</fullName>
    </submittedName>
</protein>
<evidence type="ECO:0000256" key="1">
    <source>
        <dbReference type="ARBA" id="ARBA00008383"/>
    </source>
</evidence>
<comment type="similarity">
    <text evidence="1">Belongs to the CoA-transferase III family.</text>
</comment>
<reference evidence="3 4" key="1">
    <citation type="journal article" date="2016" name="Mol. Biol. Evol.">
        <title>Genome-Wide Survey of Gut Fungi (Harpellales) Reveals the First Horizontally Transferred Ubiquitin Gene from a Mosquito Host.</title>
        <authorList>
            <person name="Wang Y."/>
            <person name="White M.M."/>
            <person name="Kvist S."/>
            <person name="Moncalvo J.M."/>
        </authorList>
    </citation>
    <scope>NUCLEOTIDE SEQUENCE [LARGE SCALE GENOMIC DNA]</scope>
    <source>
        <strain evidence="3 4">ALG-7-W6</strain>
    </source>
</reference>
<dbReference type="SUPFAM" id="SSF89796">
    <property type="entry name" value="CoA-transferase family III (CaiB/BaiF)"/>
    <property type="match status" value="1"/>
</dbReference>
<keyword evidence="2 3" id="KW-0808">Transferase</keyword>
<comment type="caution">
    <text evidence="3">The sequence shown here is derived from an EMBL/GenBank/DDBJ whole genome shotgun (WGS) entry which is preliminary data.</text>
</comment>
<organism evidence="3 4">
    <name type="scientific">Smittium mucronatum</name>
    <dbReference type="NCBI Taxonomy" id="133383"/>
    <lineage>
        <taxon>Eukaryota</taxon>
        <taxon>Fungi</taxon>
        <taxon>Fungi incertae sedis</taxon>
        <taxon>Zoopagomycota</taxon>
        <taxon>Kickxellomycotina</taxon>
        <taxon>Harpellomycetes</taxon>
        <taxon>Harpellales</taxon>
        <taxon>Legeriomycetaceae</taxon>
        <taxon>Smittium</taxon>
    </lineage>
</organism>
<dbReference type="AlphaFoldDB" id="A0A1R0H2C8"/>
<dbReference type="Proteomes" id="UP000187455">
    <property type="component" value="Unassembled WGS sequence"/>
</dbReference>
<dbReference type="PANTHER" id="PTHR48207:SF3">
    <property type="entry name" value="SUCCINATE--HYDROXYMETHYLGLUTARATE COA-TRANSFERASE"/>
    <property type="match status" value="1"/>
</dbReference>
<dbReference type="InterPro" id="IPR023606">
    <property type="entry name" value="CoA-Trfase_III_dom_1_sf"/>
</dbReference>
<dbReference type="InterPro" id="IPR003673">
    <property type="entry name" value="CoA-Trfase_fam_III"/>
</dbReference>
<dbReference type="Pfam" id="PF02515">
    <property type="entry name" value="CoA_transf_3"/>
    <property type="match status" value="1"/>
</dbReference>
<keyword evidence="4" id="KW-1185">Reference proteome</keyword>